<dbReference type="STRING" id="1126833.VN24_02785"/>
<keyword evidence="3" id="KW-0520">NAD</keyword>
<dbReference type="SUPFAM" id="SSF51735">
    <property type="entry name" value="NAD(P)-binding Rossmann-fold domains"/>
    <property type="match status" value="1"/>
</dbReference>
<dbReference type="EMBL" id="CP011058">
    <property type="protein sequence ID" value="AJY73750.1"/>
    <property type="molecule type" value="Genomic_DNA"/>
</dbReference>
<dbReference type="InterPro" id="IPR036291">
    <property type="entry name" value="NAD(P)-bd_dom_sf"/>
</dbReference>
<dbReference type="InterPro" id="IPR008927">
    <property type="entry name" value="6-PGluconate_DH-like_C_sf"/>
</dbReference>
<dbReference type="KEGG" id="pbj:VN24_02785"/>
<dbReference type="AlphaFoldDB" id="A0A0D5NF42"/>
<dbReference type="PANTHER" id="PTHR43060:SF15">
    <property type="entry name" value="3-HYDROXYISOBUTYRATE DEHYDROGENASE-LIKE 1, MITOCHONDRIAL-RELATED"/>
    <property type="match status" value="1"/>
</dbReference>
<feature type="domain" description="3-hydroxyisobutyrate dehydrogenase-like NAD-binding" evidence="6">
    <location>
        <begin position="165"/>
        <end position="285"/>
    </location>
</feature>
<name>A0A0D5NF42_9BACL</name>
<dbReference type="Pfam" id="PF03446">
    <property type="entry name" value="NAD_binding_2"/>
    <property type="match status" value="1"/>
</dbReference>
<evidence type="ECO:0000259" key="5">
    <source>
        <dbReference type="Pfam" id="PF03446"/>
    </source>
</evidence>
<sequence length="301" mass="31002">MSSIAFIGLGAMGAPMTENLLKKGFSVTVYNRTRSKAEELAAFGAKVASTPAEAAAEADTVITMLSNDDVVREIYEGEDGVFSVVRPGMILMDSSTISPSLARELAVKAGKLGASFLDAPVTGSKPGAVNGTLLFMIGGEADVLKRAEPVISAMGTKIIHMGPSGSGAVAKLSHNAIVGISNVALAEGLIIAASGGLDLNKFTQIVNGGVAGSKTSELKTPKLLGADYSVQFGLSLMLKDLRLASVLSDGLKVPTPMLEAAKTLFQAAEADGHGELDLCAVAKVYEQWAGTKLNSGEPVYK</sequence>
<dbReference type="Pfam" id="PF14833">
    <property type="entry name" value="NAD_binding_11"/>
    <property type="match status" value="1"/>
</dbReference>
<evidence type="ECO:0000256" key="3">
    <source>
        <dbReference type="ARBA" id="ARBA00023027"/>
    </source>
</evidence>
<dbReference type="InterPro" id="IPR029154">
    <property type="entry name" value="HIBADH-like_NADP-bd"/>
</dbReference>
<accession>A0A0D5NF42</accession>
<evidence type="ECO:0000313" key="7">
    <source>
        <dbReference type="EMBL" id="AJY73750.1"/>
    </source>
</evidence>
<dbReference type="InterPro" id="IPR006115">
    <property type="entry name" value="6PGDH_NADP-bd"/>
</dbReference>
<dbReference type="Proteomes" id="UP000032633">
    <property type="component" value="Chromosome"/>
</dbReference>
<evidence type="ECO:0000256" key="2">
    <source>
        <dbReference type="ARBA" id="ARBA00023002"/>
    </source>
</evidence>
<keyword evidence="8" id="KW-1185">Reference proteome</keyword>
<dbReference type="OrthoDB" id="9786703at2"/>
<dbReference type="PATRIC" id="fig|1126833.4.peg.617"/>
<gene>
    <name evidence="7" type="ORF">VN24_02785</name>
</gene>
<reference evidence="8" key="2">
    <citation type="submission" date="2015-03" db="EMBL/GenBank/DDBJ databases">
        <title>Genome sequence of Paenibacillus beijingensis strain DSM 24997T.</title>
        <authorList>
            <person name="Kwak Y."/>
            <person name="Shin J.-H."/>
        </authorList>
    </citation>
    <scope>NUCLEOTIDE SEQUENCE [LARGE SCALE GENOMIC DNA]</scope>
    <source>
        <strain evidence="8">DSM 24997</strain>
    </source>
</reference>
<dbReference type="HOGENOM" id="CLU_035117_0_6_9"/>
<organism evidence="7 8">
    <name type="scientific">Paenibacillus beijingensis</name>
    <dbReference type="NCBI Taxonomy" id="1126833"/>
    <lineage>
        <taxon>Bacteria</taxon>
        <taxon>Bacillati</taxon>
        <taxon>Bacillota</taxon>
        <taxon>Bacilli</taxon>
        <taxon>Bacillales</taxon>
        <taxon>Paenibacillaceae</taxon>
        <taxon>Paenibacillus</taxon>
    </lineage>
</organism>
<evidence type="ECO:0000313" key="8">
    <source>
        <dbReference type="Proteomes" id="UP000032633"/>
    </source>
</evidence>
<dbReference type="RefSeq" id="WP_045669185.1">
    <property type="nucleotide sequence ID" value="NZ_CP011058.1"/>
</dbReference>
<evidence type="ECO:0000256" key="4">
    <source>
        <dbReference type="PIRSR" id="PIRSR000103-1"/>
    </source>
</evidence>
<dbReference type="GO" id="GO:0050661">
    <property type="term" value="F:NADP binding"/>
    <property type="evidence" value="ECO:0007669"/>
    <property type="project" value="InterPro"/>
</dbReference>
<dbReference type="PANTHER" id="PTHR43060">
    <property type="entry name" value="3-HYDROXYISOBUTYRATE DEHYDROGENASE-LIKE 1, MITOCHONDRIAL-RELATED"/>
    <property type="match status" value="1"/>
</dbReference>
<dbReference type="PIRSF" id="PIRSF000103">
    <property type="entry name" value="HIBADH"/>
    <property type="match status" value="1"/>
</dbReference>
<dbReference type="InterPro" id="IPR013328">
    <property type="entry name" value="6PGD_dom2"/>
</dbReference>
<dbReference type="Gene3D" id="1.10.1040.10">
    <property type="entry name" value="N-(1-d-carboxylethyl)-l-norvaline Dehydrogenase, domain 2"/>
    <property type="match status" value="1"/>
</dbReference>
<dbReference type="GO" id="GO:0016491">
    <property type="term" value="F:oxidoreductase activity"/>
    <property type="evidence" value="ECO:0007669"/>
    <property type="project" value="UniProtKB-KW"/>
</dbReference>
<keyword evidence="2" id="KW-0560">Oxidoreductase</keyword>
<evidence type="ECO:0000259" key="6">
    <source>
        <dbReference type="Pfam" id="PF14833"/>
    </source>
</evidence>
<feature type="active site" evidence="4">
    <location>
        <position position="171"/>
    </location>
</feature>
<dbReference type="Gene3D" id="3.40.50.720">
    <property type="entry name" value="NAD(P)-binding Rossmann-like Domain"/>
    <property type="match status" value="1"/>
</dbReference>
<reference evidence="7 8" key="1">
    <citation type="journal article" date="2015" name="J. Biotechnol.">
        <title>Complete genome sequence of Paenibacillus beijingensis 7188(T) (=DSM 24997(T)), a novel rhizobacterium from jujube garden soil.</title>
        <authorList>
            <person name="Kwak Y."/>
            <person name="Shin J.H."/>
        </authorList>
    </citation>
    <scope>NUCLEOTIDE SEQUENCE [LARGE SCALE GENOMIC DNA]</scope>
    <source>
        <strain evidence="7 8">DSM 24997</strain>
    </source>
</reference>
<protein>
    <submittedName>
        <fullName evidence="7">3-hydroxyisobutyrate dehydrogenase</fullName>
    </submittedName>
</protein>
<dbReference type="InterPro" id="IPR015815">
    <property type="entry name" value="HIBADH-related"/>
</dbReference>
<comment type="similarity">
    <text evidence="1">Belongs to the HIBADH-related family.</text>
</comment>
<evidence type="ECO:0000256" key="1">
    <source>
        <dbReference type="ARBA" id="ARBA00009080"/>
    </source>
</evidence>
<feature type="domain" description="6-phosphogluconate dehydrogenase NADP-binding" evidence="5">
    <location>
        <begin position="3"/>
        <end position="162"/>
    </location>
</feature>
<proteinExistence type="inferred from homology"/>
<dbReference type="SUPFAM" id="SSF48179">
    <property type="entry name" value="6-phosphogluconate dehydrogenase C-terminal domain-like"/>
    <property type="match status" value="1"/>
</dbReference>
<dbReference type="GO" id="GO:0051287">
    <property type="term" value="F:NAD binding"/>
    <property type="evidence" value="ECO:0007669"/>
    <property type="project" value="InterPro"/>
</dbReference>